<dbReference type="OrthoDB" id="62952at2759"/>
<proteinExistence type="predicted"/>
<dbReference type="VEuPathDB" id="FungiDB:MYCFIDRAFT_197259"/>
<accession>M3AXY8</accession>
<dbReference type="InterPro" id="IPR038883">
    <property type="entry name" value="AN11006-like"/>
</dbReference>
<dbReference type="PANTHER" id="PTHR42085:SF2">
    <property type="entry name" value="F-BOX DOMAIN-CONTAINING PROTEIN"/>
    <property type="match status" value="1"/>
</dbReference>
<organism evidence="1 2">
    <name type="scientific">Pseudocercospora fijiensis (strain CIRAD86)</name>
    <name type="common">Black leaf streak disease fungus</name>
    <name type="synonym">Mycosphaerella fijiensis</name>
    <dbReference type="NCBI Taxonomy" id="383855"/>
    <lineage>
        <taxon>Eukaryota</taxon>
        <taxon>Fungi</taxon>
        <taxon>Dikarya</taxon>
        <taxon>Ascomycota</taxon>
        <taxon>Pezizomycotina</taxon>
        <taxon>Dothideomycetes</taxon>
        <taxon>Dothideomycetidae</taxon>
        <taxon>Mycosphaerellales</taxon>
        <taxon>Mycosphaerellaceae</taxon>
        <taxon>Pseudocercospora</taxon>
    </lineage>
</organism>
<dbReference type="AlphaFoldDB" id="M3AXY8"/>
<dbReference type="PANTHER" id="PTHR42085">
    <property type="entry name" value="F-BOX DOMAIN-CONTAINING PROTEIN"/>
    <property type="match status" value="1"/>
</dbReference>
<dbReference type="RefSeq" id="XP_007927487.1">
    <property type="nucleotide sequence ID" value="XM_007929296.1"/>
</dbReference>
<sequence length="292" mass="33819">MDHPNRASLLGLPAELRLQIYHHVWPPLTNLPREALVGHHEIYVSQFNFKTRAALLQVNQLIRNEAQDPFYTNNSFFAVINANRCDKFLRFLRAIGPENVAAITDIFLQFRIPHSAVQIYEQKNRQFEATIRRFWTSTAESGMCPKTNLLKRHARDLCCELPRLEERFTRENERALVDFAKALPVELGRYSIRGNLQEHSHIKASWFLRRFGFAHFKLGVSERVVRLFEQELAKQGFDFFRNCEILRDGERAAAPANLKLWKEKRPWSWGDNTSTSDTAVLTASLLNPLTGG</sequence>
<dbReference type="HOGENOM" id="CLU_953529_0_0_1"/>
<gene>
    <name evidence="1" type="ORF">MYCFIDRAFT_197259</name>
</gene>
<dbReference type="EMBL" id="KB446559">
    <property type="protein sequence ID" value="EME82013.1"/>
    <property type="molecule type" value="Genomic_DNA"/>
</dbReference>
<dbReference type="Proteomes" id="UP000016932">
    <property type="component" value="Unassembled WGS sequence"/>
</dbReference>
<evidence type="ECO:0000313" key="2">
    <source>
        <dbReference type="Proteomes" id="UP000016932"/>
    </source>
</evidence>
<dbReference type="GeneID" id="19335635"/>
<evidence type="ECO:0000313" key="1">
    <source>
        <dbReference type="EMBL" id="EME82013.1"/>
    </source>
</evidence>
<reference evidence="1 2" key="1">
    <citation type="journal article" date="2012" name="PLoS Pathog.">
        <title>Diverse lifestyles and strategies of plant pathogenesis encoded in the genomes of eighteen Dothideomycetes fungi.</title>
        <authorList>
            <person name="Ohm R.A."/>
            <person name="Feau N."/>
            <person name="Henrissat B."/>
            <person name="Schoch C.L."/>
            <person name="Horwitz B.A."/>
            <person name="Barry K.W."/>
            <person name="Condon B.J."/>
            <person name="Copeland A.C."/>
            <person name="Dhillon B."/>
            <person name="Glaser F."/>
            <person name="Hesse C.N."/>
            <person name="Kosti I."/>
            <person name="LaButti K."/>
            <person name="Lindquist E.A."/>
            <person name="Lucas S."/>
            <person name="Salamov A.A."/>
            <person name="Bradshaw R.E."/>
            <person name="Ciuffetti L."/>
            <person name="Hamelin R.C."/>
            <person name="Kema G.H.J."/>
            <person name="Lawrence C."/>
            <person name="Scott J.A."/>
            <person name="Spatafora J.W."/>
            <person name="Turgeon B.G."/>
            <person name="de Wit P.J.G.M."/>
            <person name="Zhong S."/>
            <person name="Goodwin S.B."/>
            <person name="Grigoriev I.V."/>
        </authorList>
    </citation>
    <scope>NUCLEOTIDE SEQUENCE [LARGE SCALE GENOMIC DNA]</scope>
    <source>
        <strain evidence="1 2">CIRAD86</strain>
    </source>
</reference>
<name>M3AXY8_PSEFD</name>
<dbReference type="KEGG" id="pfj:MYCFIDRAFT_197259"/>
<protein>
    <submittedName>
        <fullName evidence="1">Uncharacterized protein</fullName>
    </submittedName>
</protein>
<keyword evidence="2" id="KW-1185">Reference proteome</keyword>